<dbReference type="PANTHER" id="PTHR13414:SF9">
    <property type="entry name" value="PROTON-COUPLED ZINC ANTIPORTER SLC30A9, MITOCHONDRIAL"/>
    <property type="match status" value="1"/>
</dbReference>
<evidence type="ECO:0000313" key="8">
    <source>
        <dbReference type="EMBL" id="GAA2128342.1"/>
    </source>
</evidence>
<proteinExistence type="predicted"/>
<dbReference type="InterPro" id="IPR058533">
    <property type="entry name" value="Cation_efflux_TM"/>
</dbReference>
<protein>
    <submittedName>
        <fullName evidence="8">Cation transporter</fullName>
    </submittedName>
</protein>
<dbReference type="InterPro" id="IPR036837">
    <property type="entry name" value="Cation_efflux_CTD_sf"/>
</dbReference>
<evidence type="ECO:0000256" key="3">
    <source>
        <dbReference type="ARBA" id="ARBA00022692"/>
    </source>
</evidence>
<evidence type="ECO:0000259" key="7">
    <source>
        <dbReference type="Pfam" id="PF01545"/>
    </source>
</evidence>
<keyword evidence="9" id="KW-1185">Reference proteome</keyword>
<dbReference type="RefSeq" id="WP_344304456.1">
    <property type="nucleotide sequence ID" value="NZ_BAAAQQ010000013.1"/>
</dbReference>
<dbReference type="InterPro" id="IPR027469">
    <property type="entry name" value="Cation_efflux_TMD_sf"/>
</dbReference>
<evidence type="ECO:0000313" key="9">
    <source>
        <dbReference type="Proteomes" id="UP001500575"/>
    </source>
</evidence>
<dbReference type="InterPro" id="IPR040177">
    <property type="entry name" value="SLC30A9"/>
</dbReference>
<keyword evidence="5 6" id="KW-0472">Membrane</keyword>
<comment type="subcellular location">
    <subcellularLocation>
        <location evidence="1">Membrane</location>
        <topology evidence="1">Multi-pass membrane protein</topology>
    </subcellularLocation>
</comment>
<organism evidence="8 9">
    <name type="scientific">Nocardioides bigeumensis</name>
    <dbReference type="NCBI Taxonomy" id="433657"/>
    <lineage>
        <taxon>Bacteria</taxon>
        <taxon>Bacillati</taxon>
        <taxon>Actinomycetota</taxon>
        <taxon>Actinomycetes</taxon>
        <taxon>Propionibacteriales</taxon>
        <taxon>Nocardioidaceae</taxon>
        <taxon>Nocardioides</taxon>
    </lineage>
</organism>
<keyword evidence="2" id="KW-0813">Transport</keyword>
<evidence type="ECO:0000256" key="2">
    <source>
        <dbReference type="ARBA" id="ARBA00022448"/>
    </source>
</evidence>
<evidence type="ECO:0000256" key="1">
    <source>
        <dbReference type="ARBA" id="ARBA00004141"/>
    </source>
</evidence>
<gene>
    <name evidence="8" type="ORF">GCM10009843_28610</name>
</gene>
<dbReference type="PANTHER" id="PTHR13414">
    <property type="entry name" value="HUEL-CATION TRANSPORTER"/>
    <property type="match status" value="1"/>
</dbReference>
<dbReference type="InterPro" id="IPR002524">
    <property type="entry name" value="Cation_efflux"/>
</dbReference>
<dbReference type="Gene3D" id="1.20.1510.10">
    <property type="entry name" value="Cation efflux protein transmembrane domain"/>
    <property type="match status" value="1"/>
</dbReference>
<evidence type="ECO:0000256" key="4">
    <source>
        <dbReference type="ARBA" id="ARBA00022989"/>
    </source>
</evidence>
<accession>A0ABP5K7D6</accession>
<dbReference type="Pfam" id="PF01545">
    <property type="entry name" value="Cation_efflux"/>
    <property type="match status" value="1"/>
</dbReference>
<sequence length="298" mass="31352">MTVVIAFLANLAVGVAKTVAAVMTGSASLTAEAAHSWADAGNQILLLVADRRSKRRPDESRPWGYGREAYIWSLLAALGLFVAGGIFSAYHGITQLRVDEPGGDYLVGYVVLAVALCFESVSLAQALRQTRREASGLGRDLLDHALATSDPTLRAVLAEDSAAVVGIVVAAAGLALHEVTGNAVYDAIGSIVVGVLLCGVAAVLVDRNRRFLLGQVVDPAISDAIRQRLLELPDVVAVDHLRVEFVGPRQLVLLASVDLAGDRPESRIAIRLEELARRLEEDASIVDAVLVPSAPAGA</sequence>
<reference evidence="9" key="1">
    <citation type="journal article" date="2019" name="Int. J. Syst. Evol. Microbiol.">
        <title>The Global Catalogue of Microorganisms (GCM) 10K type strain sequencing project: providing services to taxonomists for standard genome sequencing and annotation.</title>
        <authorList>
            <consortium name="The Broad Institute Genomics Platform"/>
            <consortium name="The Broad Institute Genome Sequencing Center for Infectious Disease"/>
            <person name="Wu L."/>
            <person name="Ma J."/>
        </authorList>
    </citation>
    <scope>NUCLEOTIDE SEQUENCE [LARGE SCALE GENOMIC DNA]</scope>
    <source>
        <strain evidence="9">JCM 16021</strain>
    </source>
</reference>
<evidence type="ECO:0000256" key="5">
    <source>
        <dbReference type="ARBA" id="ARBA00023136"/>
    </source>
</evidence>
<dbReference type="SUPFAM" id="SSF161111">
    <property type="entry name" value="Cation efflux protein transmembrane domain-like"/>
    <property type="match status" value="1"/>
</dbReference>
<keyword evidence="3 6" id="KW-0812">Transmembrane</keyword>
<feature type="domain" description="Cation efflux protein transmembrane" evidence="7">
    <location>
        <begin position="3"/>
        <end position="202"/>
    </location>
</feature>
<feature type="transmembrane region" description="Helical" evidence="6">
    <location>
        <begin position="183"/>
        <end position="205"/>
    </location>
</feature>
<dbReference type="EMBL" id="BAAAQQ010000013">
    <property type="protein sequence ID" value="GAA2128342.1"/>
    <property type="molecule type" value="Genomic_DNA"/>
</dbReference>
<evidence type="ECO:0000256" key="6">
    <source>
        <dbReference type="SAM" id="Phobius"/>
    </source>
</evidence>
<keyword evidence="4 6" id="KW-1133">Transmembrane helix</keyword>
<feature type="transmembrane region" description="Helical" evidence="6">
    <location>
        <begin position="105"/>
        <end position="127"/>
    </location>
</feature>
<dbReference type="NCBIfam" id="TIGR01297">
    <property type="entry name" value="CDF"/>
    <property type="match status" value="1"/>
</dbReference>
<feature type="transmembrane region" description="Helical" evidence="6">
    <location>
        <begin position="70"/>
        <end position="93"/>
    </location>
</feature>
<dbReference type="SUPFAM" id="SSF160240">
    <property type="entry name" value="Cation efflux protein cytoplasmic domain-like"/>
    <property type="match status" value="1"/>
</dbReference>
<dbReference type="Proteomes" id="UP001500575">
    <property type="component" value="Unassembled WGS sequence"/>
</dbReference>
<comment type="caution">
    <text evidence="8">The sequence shown here is derived from an EMBL/GenBank/DDBJ whole genome shotgun (WGS) entry which is preliminary data.</text>
</comment>
<name>A0ABP5K7D6_9ACTN</name>